<keyword evidence="2 3" id="KW-0040">ANK repeat</keyword>
<dbReference type="SMART" id="SM00248">
    <property type="entry name" value="ANK"/>
    <property type="match status" value="12"/>
</dbReference>
<protein>
    <recommendedName>
        <fullName evidence="5">F-box domain-containing protein</fullName>
    </recommendedName>
</protein>
<name>A0A0B7K647_BIOOC</name>
<sequence>MSLKNLPFELLDQIFHPLLPSSQLRAEALHRPGRARYRARWIQYLDLRRISRSLNAFISHRALQEIEIDLFVHKSAYLKESTVRWLLTTLAQNETINLHEVFSFLQDCSAFMASQGAWNAGHSNLQGEYLQAACDALMAHRGHRWVLRDLIRCPEEDQYLPTALRIAYACLQDETMSLKGDAFRAIQTYGALQLAACQGNTLAVRYLLVNGTDVNSCHELFGYPLYLSAYYGHGEIVQLLVEHGADVHAVGNAGSILEAAADQGHYDVVRYLLSTNLGKSPRQVNKAFLSACKGGHLGLVKAFLSHPFTDVNFCFQYRQTCKFPLSIAMEHRQRETSNFLLTQSSISLSTHVKGPYEHSLRKAAELGWADTLQLILSFNCVDPNAKSRDTGASPLLVAIQQGHEHIVRILINRDDVQPFPFHEKEPLLGVGKLCPIRRALLGDHGGILNLLLDRYNLSPNTALKSHWSILRTACAANRESSVRSLLQRVDVDPNHRMDPETDATPLYTACDRNNDSIIQALLDHKLTDPNIPFEKISPLWRTLLHQCDDYTPLLRSFLRHPGLRLDIKIPTSDFVYHYHYDFGVVNMIKQRPGADLLLSNGITVDHWYDVVAHGDTQEVRRLIASGELDPNCATQEDCEPGAPLRRAVLSAARETVEFLLSMPQIDVNAGWSGSALSIAANEDDIEMMGILLSDPRVDPNYQSTKIEGYRVEYPEAIGEWIGSVGYKFQKGYTGSETPLLIAAKRGNLSAVQRLLNDERVKPAVPDLQGRTALWWACHYRHVAVVQALLSTAEPGINMQDVRGWAPLAVAVNTGRVETVRLLLQKNAQVSPEIPSGSYARPLHLAVQGGHEATVRELLSDPTIDMRQKMYTDSKARPWNPTPREAAWSTGFDAITTLIHDYEDEHTTEEQQEDQVTAV</sequence>
<evidence type="ECO:0000256" key="2">
    <source>
        <dbReference type="ARBA" id="ARBA00023043"/>
    </source>
</evidence>
<dbReference type="PROSITE" id="PS50297">
    <property type="entry name" value="ANK_REP_REGION"/>
    <property type="match status" value="3"/>
</dbReference>
<dbReference type="PANTHER" id="PTHR24198:SF165">
    <property type="entry name" value="ANKYRIN REPEAT-CONTAINING PROTEIN-RELATED"/>
    <property type="match status" value="1"/>
</dbReference>
<gene>
    <name evidence="4" type="ORF">BN869_000007095_1</name>
</gene>
<keyword evidence="1" id="KW-0677">Repeat</keyword>
<feature type="repeat" description="ANK" evidence="3">
    <location>
        <begin position="390"/>
        <end position="413"/>
    </location>
</feature>
<proteinExistence type="predicted"/>
<dbReference type="SUPFAM" id="SSF48403">
    <property type="entry name" value="Ankyrin repeat"/>
    <property type="match status" value="3"/>
</dbReference>
<dbReference type="AlphaFoldDB" id="A0A0B7K647"/>
<feature type="repeat" description="ANK" evidence="3">
    <location>
        <begin position="802"/>
        <end position="830"/>
    </location>
</feature>
<dbReference type="Gene3D" id="1.25.40.20">
    <property type="entry name" value="Ankyrin repeat-containing domain"/>
    <property type="match status" value="4"/>
</dbReference>
<dbReference type="PROSITE" id="PS50088">
    <property type="entry name" value="ANK_REPEAT"/>
    <property type="match status" value="3"/>
</dbReference>
<evidence type="ECO:0000256" key="1">
    <source>
        <dbReference type="ARBA" id="ARBA00022737"/>
    </source>
</evidence>
<dbReference type="EMBL" id="CDPU01000021">
    <property type="protein sequence ID" value="CEO51037.1"/>
    <property type="molecule type" value="Genomic_DNA"/>
</dbReference>
<evidence type="ECO:0000313" key="4">
    <source>
        <dbReference type="EMBL" id="CEO51037.1"/>
    </source>
</evidence>
<dbReference type="Pfam" id="PF00023">
    <property type="entry name" value="Ank"/>
    <property type="match status" value="2"/>
</dbReference>
<organism evidence="4">
    <name type="scientific">Bionectria ochroleuca</name>
    <name type="common">Gliocladium roseum</name>
    <dbReference type="NCBI Taxonomy" id="29856"/>
    <lineage>
        <taxon>Eukaryota</taxon>
        <taxon>Fungi</taxon>
        <taxon>Dikarya</taxon>
        <taxon>Ascomycota</taxon>
        <taxon>Pezizomycotina</taxon>
        <taxon>Sordariomycetes</taxon>
        <taxon>Hypocreomycetidae</taxon>
        <taxon>Hypocreales</taxon>
        <taxon>Bionectriaceae</taxon>
        <taxon>Clonostachys</taxon>
    </lineage>
</organism>
<evidence type="ECO:0008006" key="5">
    <source>
        <dbReference type="Google" id="ProtNLM"/>
    </source>
</evidence>
<reference evidence="4" key="1">
    <citation type="submission" date="2015-01" db="EMBL/GenBank/DDBJ databases">
        <authorList>
            <person name="Durling Mikael"/>
        </authorList>
    </citation>
    <scope>NUCLEOTIDE SEQUENCE</scope>
</reference>
<dbReference type="InterPro" id="IPR002110">
    <property type="entry name" value="Ankyrin_rpt"/>
</dbReference>
<dbReference type="InterPro" id="IPR036770">
    <property type="entry name" value="Ankyrin_rpt-contain_sf"/>
</dbReference>
<feature type="repeat" description="ANK" evidence="3">
    <location>
        <begin position="224"/>
        <end position="252"/>
    </location>
</feature>
<dbReference type="Pfam" id="PF12796">
    <property type="entry name" value="Ank_2"/>
    <property type="match status" value="2"/>
</dbReference>
<evidence type="ECO:0000256" key="3">
    <source>
        <dbReference type="PROSITE-ProRule" id="PRU00023"/>
    </source>
</evidence>
<dbReference type="PANTHER" id="PTHR24198">
    <property type="entry name" value="ANKYRIN REPEAT AND PROTEIN KINASE DOMAIN-CONTAINING PROTEIN"/>
    <property type="match status" value="1"/>
</dbReference>
<accession>A0A0B7K647</accession>